<gene>
    <name evidence="1" type="ORF">OUZ56_026112</name>
</gene>
<organism evidence="1 2">
    <name type="scientific">Daphnia magna</name>
    <dbReference type="NCBI Taxonomy" id="35525"/>
    <lineage>
        <taxon>Eukaryota</taxon>
        <taxon>Metazoa</taxon>
        <taxon>Ecdysozoa</taxon>
        <taxon>Arthropoda</taxon>
        <taxon>Crustacea</taxon>
        <taxon>Branchiopoda</taxon>
        <taxon>Diplostraca</taxon>
        <taxon>Cladocera</taxon>
        <taxon>Anomopoda</taxon>
        <taxon>Daphniidae</taxon>
        <taxon>Daphnia</taxon>
    </lineage>
</organism>
<dbReference type="EMBL" id="JAOYFB010000004">
    <property type="protein sequence ID" value="KAK4013558.1"/>
    <property type="molecule type" value="Genomic_DNA"/>
</dbReference>
<keyword evidence="2" id="KW-1185">Reference proteome</keyword>
<evidence type="ECO:0000313" key="1">
    <source>
        <dbReference type="EMBL" id="KAK4013558.1"/>
    </source>
</evidence>
<accession>A0ABQ9ZKW1</accession>
<name>A0ABQ9ZKW1_9CRUS</name>
<dbReference type="Proteomes" id="UP001234178">
    <property type="component" value="Unassembled WGS sequence"/>
</dbReference>
<reference evidence="1 2" key="1">
    <citation type="journal article" date="2023" name="Nucleic Acids Res.">
        <title>The hologenome of Daphnia magna reveals possible DNA methylation and microbiome-mediated evolution of the host genome.</title>
        <authorList>
            <person name="Chaturvedi A."/>
            <person name="Li X."/>
            <person name="Dhandapani V."/>
            <person name="Marshall H."/>
            <person name="Kissane S."/>
            <person name="Cuenca-Cambronero M."/>
            <person name="Asole G."/>
            <person name="Calvet F."/>
            <person name="Ruiz-Romero M."/>
            <person name="Marangio P."/>
            <person name="Guigo R."/>
            <person name="Rago D."/>
            <person name="Mirbahai L."/>
            <person name="Eastwood N."/>
            <person name="Colbourne J.K."/>
            <person name="Zhou J."/>
            <person name="Mallon E."/>
            <person name="Orsini L."/>
        </authorList>
    </citation>
    <scope>NUCLEOTIDE SEQUENCE [LARGE SCALE GENOMIC DNA]</scope>
    <source>
        <strain evidence="1">LRV0_1</strain>
    </source>
</reference>
<sequence>MPKRTNQRLPSCLRDPSRRLHPLRELSSVPVETSPIPASSLESGTSFVGEALNFEGPIPKDHLTKEADSQETEVDLRAAMSPVVPVGGQQFIVPSRHIEQPKRQAMEAVRKFISPPIFWENSEEDAHQWMERFEYILPTTDGYFDDAARSWFKCTRLPNEWMVNLKWPEDMRLQRLFRGRRQATIREIQETFKQVSATGKKKNKGVKVPYLPRGRKLIFSLINLLGSQKISTVGSPVLKKGDLSRVKRDIGYLFAEMSHPLLGQSCDRGEEIIGRSPLQERYADMQSGRGVIRATV</sequence>
<evidence type="ECO:0000313" key="2">
    <source>
        <dbReference type="Proteomes" id="UP001234178"/>
    </source>
</evidence>
<protein>
    <submittedName>
        <fullName evidence="1">Uncharacterized protein</fullName>
    </submittedName>
</protein>
<comment type="caution">
    <text evidence="1">The sequence shown here is derived from an EMBL/GenBank/DDBJ whole genome shotgun (WGS) entry which is preliminary data.</text>
</comment>
<proteinExistence type="predicted"/>